<evidence type="ECO:0000313" key="2">
    <source>
        <dbReference type="EMBL" id="DAE92090.1"/>
    </source>
</evidence>
<dbReference type="InterPro" id="IPR041599">
    <property type="entry name" value="Gp138_N"/>
</dbReference>
<protein>
    <submittedName>
        <fullName evidence="2">Baseplate protein</fullName>
    </submittedName>
</protein>
<reference evidence="2" key="1">
    <citation type="journal article" date="2021" name="Proc. Natl. Acad. Sci. U.S.A.">
        <title>A Catalog of Tens of Thousands of Viruses from Human Metagenomes Reveals Hidden Associations with Chronic Diseases.</title>
        <authorList>
            <person name="Tisza M.J."/>
            <person name="Buck C.B."/>
        </authorList>
    </citation>
    <scope>NUCLEOTIDE SEQUENCE</scope>
    <source>
        <strain evidence="2">Ct5xZ3</strain>
    </source>
</reference>
<sequence>MLQEVVQQIENTCRDKINEVHTSLPGEIISFNPGAGTATVKPSGRFTTQNDKRLEYPQISDVPVVFPYCQSLSCGFAFPVKRGDNCLIVVSEVELDEWRSGAESESNLRFDLTSAICIPGLLCGGGDIIEQASKQNAVIMKAGDNLVMATDDGITLDTGDTTLKLTDSGAELTGNLNVKGSITATNSITPWA</sequence>
<dbReference type="Gene3D" id="2.40.50.230">
    <property type="entry name" value="Gp5 N-terminal domain"/>
    <property type="match status" value="1"/>
</dbReference>
<organism evidence="2">
    <name type="scientific">Myoviridae sp. ct5xZ3</name>
    <dbReference type="NCBI Taxonomy" id="2827601"/>
    <lineage>
        <taxon>Viruses</taxon>
        <taxon>Duplodnaviria</taxon>
        <taxon>Heunggongvirae</taxon>
        <taxon>Uroviricota</taxon>
        <taxon>Caudoviricetes</taxon>
    </lineage>
</organism>
<accession>A0A8S5RRX1</accession>
<dbReference type="EMBL" id="BK057794">
    <property type="protein sequence ID" value="DAE92090.1"/>
    <property type="molecule type" value="Genomic_DNA"/>
</dbReference>
<dbReference type="Pfam" id="PF18352">
    <property type="entry name" value="Gp138_N"/>
    <property type="match status" value="1"/>
</dbReference>
<proteinExistence type="predicted"/>
<dbReference type="InterPro" id="IPR037026">
    <property type="entry name" value="Vgr_OB-fold_dom_sf"/>
</dbReference>
<evidence type="ECO:0000259" key="1">
    <source>
        <dbReference type="Pfam" id="PF18352"/>
    </source>
</evidence>
<feature type="domain" description="Phage protein Gp138 N-terminal" evidence="1">
    <location>
        <begin position="24"/>
        <end position="120"/>
    </location>
</feature>
<name>A0A8S5RRX1_9CAUD</name>